<dbReference type="PROSITE" id="PS52008">
    <property type="entry name" value="GH81"/>
    <property type="match status" value="1"/>
</dbReference>
<dbReference type="Pfam" id="PF17652">
    <property type="entry name" value="Glyco_hydro81C"/>
    <property type="match status" value="1"/>
</dbReference>
<dbReference type="Gene3D" id="2.70.98.30">
    <property type="entry name" value="Golgi alpha-mannosidase II, domain 4"/>
    <property type="match status" value="1"/>
</dbReference>
<dbReference type="PANTHER" id="PTHR31983">
    <property type="entry name" value="ENDO-1,3(4)-BETA-GLUCANASE 1"/>
    <property type="match status" value="1"/>
</dbReference>
<evidence type="ECO:0000256" key="4">
    <source>
        <dbReference type="ARBA" id="ARBA00022801"/>
    </source>
</evidence>
<evidence type="ECO:0000313" key="12">
    <source>
        <dbReference type="Proteomes" id="UP001595528"/>
    </source>
</evidence>
<protein>
    <recommendedName>
        <fullName evidence="3">glucan endo-1,3-beta-D-glucosidase</fullName>
        <ecNumber evidence="3">3.2.1.39</ecNumber>
    </recommendedName>
</protein>
<evidence type="ECO:0000313" key="11">
    <source>
        <dbReference type="EMBL" id="MFC3226366.1"/>
    </source>
</evidence>
<name>A0ABV7KVF8_9PROT</name>
<organism evidence="11 12">
    <name type="scientific">Marinibaculum pumilum</name>
    <dbReference type="NCBI Taxonomy" id="1766165"/>
    <lineage>
        <taxon>Bacteria</taxon>
        <taxon>Pseudomonadati</taxon>
        <taxon>Pseudomonadota</taxon>
        <taxon>Alphaproteobacteria</taxon>
        <taxon>Rhodospirillales</taxon>
        <taxon>Rhodospirillaceae</taxon>
        <taxon>Marinibaculum</taxon>
    </lineage>
</organism>
<reference evidence="12" key="1">
    <citation type="journal article" date="2019" name="Int. J. Syst. Evol. Microbiol.">
        <title>The Global Catalogue of Microorganisms (GCM) 10K type strain sequencing project: providing services to taxonomists for standard genome sequencing and annotation.</title>
        <authorList>
            <consortium name="The Broad Institute Genomics Platform"/>
            <consortium name="The Broad Institute Genome Sequencing Center for Infectious Disease"/>
            <person name="Wu L."/>
            <person name="Ma J."/>
        </authorList>
    </citation>
    <scope>NUCLEOTIDE SEQUENCE [LARGE SCALE GENOMIC DNA]</scope>
    <source>
        <strain evidence="12">KCTC 42964</strain>
    </source>
</reference>
<keyword evidence="5" id="KW-0119">Carbohydrate metabolism</keyword>
<feature type="region of interest" description="Disordered" evidence="9">
    <location>
        <begin position="1"/>
        <end position="21"/>
    </location>
</feature>
<dbReference type="GO" id="GO:0016787">
    <property type="term" value="F:hydrolase activity"/>
    <property type="evidence" value="ECO:0007669"/>
    <property type="project" value="UniProtKB-KW"/>
</dbReference>
<comment type="similarity">
    <text evidence="2">Belongs to the glycosyl hydrolase 81 family.</text>
</comment>
<keyword evidence="6" id="KW-0326">Glycosidase</keyword>
<feature type="region of interest" description="Disordered" evidence="9">
    <location>
        <begin position="950"/>
        <end position="996"/>
    </location>
</feature>
<keyword evidence="4 11" id="KW-0378">Hydrolase</keyword>
<evidence type="ECO:0000256" key="2">
    <source>
        <dbReference type="ARBA" id="ARBA00010730"/>
    </source>
</evidence>
<sequence length="1697" mass="173705">MGIETLGSATITTDLPDGQSPPTDANGVPIAPNVTDGFQGPIPTNEFYSALQYPFFSADDARVMHANPLSMKAVDGGLDLGYTAQATIAGSAGLEKYEYKYPWDAQTNQSGDLNIGLAGLDNEGARLASHGDWTATADWGGQMQATFGHGMPFVYVTRQGDAAAEITLHQQKVEAVGNPVQPLSYTLDGLNGHFDGSALRFNFPVDAGTDVAEGVQFRISYDFDGDGSFDRVETYNFHATDAANGFEAYTDAKGLSSASGEMADMAGGSIKVELWRAIGDGTFEVETGSDQSYVDLPFSNLTVDGTPAGEGKLYLQGGAVVGGQAGSLAVAPGAAASTDSTADTVASVPGWDGPGTVWFAADGVVGLTINGTHYGVFGPTGSTWSFSEAGLVSDLDGKDYFSVAALPDNSLDTLMAYRKHAYTFVTDSEVSYSVDQSAGTVTTHFDVTTAQMETGGDLADTPLLSLYRHQYINSDAALSDFAYNSPRGEMKVLDGDSFATVMDLNPLLPSLPFAGDSAQATVLRALLDAEMAKVQQAPVPYEDTYSVGKELGRLSALAQIANQVGHGEARDLFLDTIKTELADWFDAADGTDKLFYYNSQWDTLQGYPASFHTETQVNDHHFHYGYFIEASATVAEFDPDWAATGNYREIVNELVADAANWDRANEDYPYLRSFDAYAGHSWASGHGAFPAGNNQESSSEALNFSGAVARWGAATGQGDIEDLGLFLHTVESEAVQQYWFDVDGEVFPAGFDYTAAGMVWADGGAHSTWFSADPEKIHGINFLPATGSGLFLAENPEHILASVAAIEAERGGDPVVWKNLVWQYLALADPDQALARFQADPNNAQTAGEAGIETGGSLPHTLHWLQSLSEVGTLRSDLRADTPYAAAFEKDGAISYVAYNAGTEARTVTFSDGTVMELQARSMMLREADGTVHVYDYAAAGYGGDTGGGDTGGGDTGGGDTGGGDTGGGDTGGDGGGGDTGGDGGGDTGGDGSGNLALSLGDGGQLLFGTADPVALTDAQGYSVNAPANALTFTLDGLTGSYQGGGTTAFTLSLDAGSVAGNGTQMRISYDFDGDGQVDRVESFDVLPTNDVDGFESFVTTHLVQSEGAFADFAGGTVKVEIWNAFGAGGVSFDPAASSITLPFELSGGSGGDTGGGDTGGGDTGGGDTGGGGSGGSGALALSLVAGGDLAFGDAEPVTVAAAQGYTVNDPTNALGLTLEGLNGSYQSGDAPRFLLALDAGQSAGNGTQMRLSYDFNGDGQVDRIEDYDILPTDDVDGFQSFATTSLIHAEGAYGDFTGGKVSVEIWNAFGSGEVRFDPSASSIHLPFDLQAGGDAGGDDSGGGDTGGGDTGGGDGGAGHGAFTLDGDGVLHLDGSDPVAMQSAGGGYHVNAPQIAASFTADDLTGTLQDGGLPSFRIALDAGSSAGNGTQVRLAYDFDGDGAVDRTETYDVLATNDLPGYELFQSGNLLSADGAMADFDGGSVTMTVWNAFGNGAVSIDPSQTSLDLPHQLSTDGGSSGSSGGGSGDTGSGSGSDGSSGGEEPLAWTLYLADEGGLQSEAPAAGVETLAPAGTGDGASFSLDGIDATYTGGSLDFAAILDAGHSVGNGVALKVQMDFDGDGSFDRTEEFAYYATNDLPGGETYAGAAGPQAVSGTGYQDFAGGKLVATFKSVIGTGAVDLGYGGGDMSHLLLPYQP</sequence>
<feature type="compositionally biased region" description="Gly residues" evidence="9">
    <location>
        <begin position="950"/>
        <end position="993"/>
    </location>
</feature>
<feature type="non-terminal residue" evidence="11">
    <location>
        <position position="1697"/>
    </location>
</feature>
<feature type="region of interest" description="Disordered" evidence="9">
    <location>
        <begin position="1144"/>
        <end position="1173"/>
    </location>
</feature>
<accession>A0ABV7KVF8</accession>
<dbReference type="EMBL" id="JBHRTR010000011">
    <property type="protein sequence ID" value="MFC3226366.1"/>
    <property type="molecule type" value="Genomic_DNA"/>
</dbReference>
<feature type="domain" description="Glycosyl hydrolase family 81 C-terminal" evidence="10">
    <location>
        <begin position="519"/>
        <end position="844"/>
    </location>
</feature>
<feature type="compositionally biased region" description="Gly residues" evidence="9">
    <location>
        <begin position="1517"/>
        <end position="1540"/>
    </location>
</feature>
<evidence type="ECO:0000256" key="1">
    <source>
        <dbReference type="ARBA" id="ARBA00000382"/>
    </source>
</evidence>
<evidence type="ECO:0000256" key="3">
    <source>
        <dbReference type="ARBA" id="ARBA00012780"/>
    </source>
</evidence>
<evidence type="ECO:0000256" key="8">
    <source>
        <dbReference type="ARBA" id="ARBA00023326"/>
    </source>
</evidence>
<evidence type="ECO:0000256" key="5">
    <source>
        <dbReference type="ARBA" id="ARBA00023277"/>
    </source>
</evidence>
<keyword evidence="12" id="KW-1185">Reference proteome</keyword>
<dbReference type="InterPro" id="IPR040720">
    <property type="entry name" value="GH81_C"/>
</dbReference>
<evidence type="ECO:0000256" key="6">
    <source>
        <dbReference type="ARBA" id="ARBA00023295"/>
    </source>
</evidence>
<proteinExistence type="inferred from homology"/>
<keyword evidence="7" id="KW-0961">Cell wall biogenesis/degradation</keyword>
<feature type="compositionally biased region" description="Gly residues" evidence="9">
    <location>
        <begin position="1148"/>
        <end position="1173"/>
    </location>
</feature>
<dbReference type="InterPro" id="IPR005200">
    <property type="entry name" value="Endo-beta-glucanase"/>
</dbReference>
<comment type="caution">
    <text evidence="11">The sequence shown here is derived from an EMBL/GenBank/DDBJ whole genome shotgun (WGS) entry which is preliminary data.</text>
</comment>
<comment type="catalytic activity">
    <reaction evidence="1">
        <text>Hydrolysis of (1-&gt;3)-beta-D-glucosidic linkages in (1-&gt;3)-beta-D-glucans.</text>
        <dbReference type="EC" id="3.2.1.39"/>
    </reaction>
</comment>
<dbReference type="PANTHER" id="PTHR31983:SF0">
    <property type="entry name" value="GLUCAN ENDO-1,3-BETA-D-GLUCOSIDASE 2"/>
    <property type="match status" value="1"/>
</dbReference>
<evidence type="ECO:0000256" key="9">
    <source>
        <dbReference type="SAM" id="MobiDB-lite"/>
    </source>
</evidence>
<gene>
    <name evidence="11" type="ORF">ACFOGJ_03950</name>
</gene>
<feature type="region of interest" description="Disordered" evidence="9">
    <location>
        <begin position="1328"/>
        <end position="1361"/>
    </location>
</feature>
<evidence type="ECO:0000256" key="7">
    <source>
        <dbReference type="ARBA" id="ARBA00023316"/>
    </source>
</evidence>
<feature type="compositionally biased region" description="Gly residues" evidence="9">
    <location>
        <begin position="1334"/>
        <end position="1360"/>
    </location>
</feature>
<evidence type="ECO:0000259" key="10">
    <source>
        <dbReference type="Pfam" id="PF17652"/>
    </source>
</evidence>
<dbReference type="EC" id="3.2.1.39" evidence="3"/>
<keyword evidence="8" id="KW-0624">Polysaccharide degradation</keyword>
<dbReference type="RefSeq" id="WP_379898306.1">
    <property type="nucleotide sequence ID" value="NZ_JBHRTR010000011.1"/>
</dbReference>
<feature type="region of interest" description="Disordered" evidence="9">
    <location>
        <begin position="1502"/>
        <end position="1543"/>
    </location>
</feature>
<dbReference type="Proteomes" id="UP001595528">
    <property type="component" value="Unassembled WGS sequence"/>
</dbReference>